<feature type="coiled-coil region" evidence="1">
    <location>
        <begin position="79"/>
        <end position="106"/>
    </location>
</feature>
<gene>
    <name evidence="3" type="ORF">GCM10010946_36640</name>
</gene>
<keyword evidence="2" id="KW-0472">Membrane</keyword>
<evidence type="ECO:0000256" key="2">
    <source>
        <dbReference type="SAM" id="Phobius"/>
    </source>
</evidence>
<dbReference type="RefSeq" id="WP_189359187.1">
    <property type="nucleotide sequence ID" value="NZ_BMYU01000015.1"/>
</dbReference>
<evidence type="ECO:0000313" key="3">
    <source>
        <dbReference type="EMBL" id="GGX54702.1"/>
    </source>
</evidence>
<dbReference type="EMBL" id="BMYU01000015">
    <property type="protein sequence ID" value="GGX54702.1"/>
    <property type="molecule type" value="Genomic_DNA"/>
</dbReference>
<feature type="transmembrane region" description="Helical" evidence="2">
    <location>
        <begin position="12"/>
        <end position="34"/>
    </location>
</feature>
<keyword evidence="2" id="KW-0812">Transmembrane</keyword>
<proteinExistence type="predicted"/>
<keyword evidence="2" id="KW-1133">Transmembrane helix</keyword>
<protein>
    <submittedName>
        <fullName evidence="3">Uncharacterized protein</fullName>
    </submittedName>
</protein>
<evidence type="ECO:0000313" key="4">
    <source>
        <dbReference type="Proteomes" id="UP000653343"/>
    </source>
</evidence>
<evidence type="ECO:0000256" key="1">
    <source>
        <dbReference type="SAM" id="Coils"/>
    </source>
</evidence>
<comment type="caution">
    <text evidence="3">The sequence shown here is derived from an EMBL/GenBank/DDBJ whole genome shotgun (WGS) entry which is preliminary data.</text>
</comment>
<dbReference type="Proteomes" id="UP000653343">
    <property type="component" value="Unassembled WGS sequence"/>
</dbReference>
<feature type="transmembrane region" description="Helical" evidence="2">
    <location>
        <begin position="46"/>
        <end position="66"/>
    </location>
</feature>
<reference evidence="4" key="1">
    <citation type="journal article" date="2019" name="Int. J. Syst. Evol. Microbiol.">
        <title>The Global Catalogue of Microorganisms (GCM) 10K type strain sequencing project: providing services to taxonomists for standard genome sequencing and annotation.</title>
        <authorList>
            <consortium name="The Broad Institute Genomics Platform"/>
            <consortium name="The Broad Institute Genome Sequencing Center for Infectious Disease"/>
            <person name="Wu L."/>
            <person name="Ma J."/>
        </authorList>
    </citation>
    <scope>NUCLEOTIDE SEQUENCE [LARGE SCALE GENOMIC DNA]</scope>
    <source>
        <strain evidence="4">KCTC 23917</strain>
    </source>
</reference>
<sequence length="182" mass="21449">MTVLERIKNMRNDGIGAIVWASIFGVIVLNEMWFKNLIKHNYFFDLNIWVFFVILVLSAFCAGFGIRSLQSEDIMKSIVHSYSELIKEKNNDINNLKSKLEIISDEDYQEEQKHQVAIRREKEKLRAYAEVQIETMRQMHDANINCEENLLKLRKKMSEIENSENKQFANELLKDLEKRFGG</sequence>
<organism evidence="3 4">
    <name type="scientific">Undibacterium squillarum</name>
    <dbReference type="NCBI Taxonomy" id="1131567"/>
    <lineage>
        <taxon>Bacteria</taxon>
        <taxon>Pseudomonadati</taxon>
        <taxon>Pseudomonadota</taxon>
        <taxon>Betaproteobacteria</taxon>
        <taxon>Burkholderiales</taxon>
        <taxon>Oxalobacteraceae</taxon>
        <taxon>Undibacterium</taxon>
    </lineage>
</organism>
<keyword evidence="1" id="KW-0175">Coiled coil</keyword>
<name>A0ABQ2Y2L5_9BURK</name>
<keyword evidence="4" id="KW-1185">Reference proteome</keyword>
<accession>A0ABQ2Y2L5</accession>